<evidence type="ECO:0000313" key="4">
    <source>
        <dbReference type="EMBL" id="CAB4190790.1"/>
    </source>
</evidence>
<accession>A0A6J5QL37</accession>
<protein>
    <submittedName>
        <fullName evidence="3">COG3179 Predicted chitinase</fullName>
    </submittedName>
</protein>
<dbReference type="PANTHER" id="PTHR34408">
    <property type="entry name" value="FAMILY PROTEIN, PUTATIVE-RELATED"/>
    <property type="match status" value="1"/>
</dbReference>
<dbReference type="EMBL" id="LR796860">
    <property type="protein sequence ID" value="CAB4170258.1"/>
    <property type="molecule type" value="Genomic_DNA"/>
</dbReference>
<dbReference type="EMBL" id="LR798378">
    <property type="protein sequence ID" value="CAB5227649.1"/>
    <property type="molecule type" value="Genomic_DNA"/>
</dbReference>
<dbReference type="InterPro" id="IPR052354">
    <property type="entry name" value="Cell_Wall_Dynamics_Protein"/>
</dbReference>
<reference evidence="3" key="1">
    <citation type="submission" date="2020-05" db="EMBL/GenBank/DDBJ databases">
        <authorList>
            <person name="Chiriac C."/>
            <person name="Salcher M."/>
            <person name="Ghai R."/>
            <person name="Kavagutti S V."/>
        </authorList>
    </citation>
    <scope>NUCLEOTIDE SEQUENCE</scope>
</reference>
<evidence type="ECO:0000313" key="7">
    <source>
        <dbReference type="EMBL" id="CAB5227649.1"/>
    </source>
</evidence>
<sequence>MALVTFEQLNEFFEDTDEDIVGRFVDDLNAVLEFYEINNKQRISMFLAQVGHESGGLRTTKENLNYSADRLKVIFPKYFRGVDTAPFAKNPQKIANKVYASRMGNGDEASGDGYRYCGRGLIQLTGKSNYQAFATDMGISLEDATAWLEDSEGAAWSAGWFWDSRELNQWADKGDVLTVTKKINGGTIGLEDRKSHYEAALQIFS</sequence>
<evidence type="ECO:0000313" key="5">
    <source>
        <dbReference type="EMBL" id="CAB4211139.1"/>
    </source>
</evidence>
<evidence type="ECO:0000313" key="2">
    <source>
        <dbReference type="EMBL" id="CAB4177002.1"/>
    </source>
</evidence>
<dbReference type="EMBL" id="LR797369">
    <property type="protein sequence ID" value="CAB4211139.1"/>
    <property type="molecule type" value="Genomic_DNA"/>
</dbReference>
<evidence type="ECO:0000313" key="3">
    <source>
        <dbReference type="EMBL" id="CAB4182171.1"/>
    </source>
</evidence>
<dbReference type="EMBL" id="LR797021">
    <property type="protein sequence ID" value="CAB4182171.1"/>
    <property type="molecule type" value="Genomic_DNA"/>
</dbReference>
<dbReference type="SUPFAM" id="SSF53955">
    <property type="entry name" value="Lysozyme-like"/>
    <property type="match status" value="1"/>
</dbReference>
<proteinExistence type="predicted"/>
<evidence type="ECO:0000313" key="1">
    <source>
        <dbReference type="EMBL" id="CAB4170258.1"/>
    </source>
</evidence>
<dbReference type="Gene3D" id="1.10.530.10">
    <property type="match status" value="1"/>
</dbReference>
<dbReference type="EMBL" id="LR796945">
    <property type="protein sequence ID" value="CAB4177002.1"/>
    <property type="molecule type" value="Genomic_DNA"/>
</dbReference>
<dbReference type="EMBL" id="LR797518">
    <property type="protein sequence ID" value="CAB4222432.1"/>
    <property type="molecule type" value="Genomic_DNA"/>
</dbReference>
<dbReference type="InterPro" id="IPR023346">
    <property type="entry name" value="Lysozyme-like_dom_sf"/>
</dbReference>
<gene>
    <name evidence="3" type="ORF">UFOVP1065_161</name>
    <name evidence="4" type="ORF">UFOVP1198_130</name>
    <name evidence="5" type="ORF">UFOVP1418_122</name>
    <name evidence="7" type="ORF">UFOVP1524_28</name>
    <name evidence="6" type="ORF">UFOVP1651_28</name>
    <name evidence="1" type="ORF">UFOVP908_6</name>
    <name evidence="2" type="ORF">UFOVP990_130</name>
</gene>
<dbReference type="EMBL" id="LR797157">
    <property type="protein sequence ID" value="CAB4190790.1"/>
    <property type="molecule type" value="Genomic_DNA"/>
</dbReference>
<evidence type="ECO:0000313" key="6">
    <source>
        <dbReference type="EMBL" id="CAB4222432.1"/>
    </source>
</evidence>
<organism evidence="3">
    <name type="scientific">uncultured Caudovirales phage</name>
    <dbReference type="NCBI Taxonomy" id="2100421"/>
    <lineage>
        <taxon>Viruses</taxon>
        <taxon>Duplodnaviria</taxon>
        <taxon>Heunggongvirae</taxon>
        <taxon>Uroviricota</taxon>
        <taxon>Caudoviricetes</taxon>
        <taxon>Peduoviridae</taxon>
        <taxon>Maltschvirus</taxon>
        <taxon>Maltschvirus maltsch</taxon>
    </lineage>
</organism>
<dbReference type="PANTHER" id="PTHR34408:SF1">
    <property type="entry name" value="GLYCOSYL HYDROLASE FAMILY 19 DOMAIN-CONTAINING PROTEIN HI_1415"/>
    <property type="match status" value="1"/>
</dbReference>
<name>A0A6J5QL37_9CAUD</name>